<evidence type="ECO:0000313" key="2">
    <source>
        <dbReference type="Proteomes" id="UP001589654"/>
    </source>
</evidence>
<dbReference type="RefSeq" id="WP_290248651.1">
    <property type="nucleotide sequence ID" value="NZ_JAUFQT010000001.1"/>
</dbReference>
<organism evidence="1 2">
    <name type="scientific">Echinicola jeungdonensis</name>
    <dbReference type="NCBI Taxonomy" id="709343"/>
    <lineage>
        <taxon>Bacteria</taxon>
        <taxon>Pseudomonadati</taxon>
        <taxon>Bacteroidota</taxon>
        <taxon>Cytophagia</taxon>
        <taxon>Cytophagales</taxon>
        <taxon>Cyclobacteriaceae</taxon>
        <taxon>Echinicola</taxon>
    </lineage>
</organism>
<protein>
    <submittedName>
        <fullName evidence="1">OsmC family protein</fullName>
        <ecNumber evidence="1">1.11.1.-</ecNumber>
    </submittedName>
</protein>
<sequence length="138" mass="15343">MAKRNVTVTMKDDYEYESVNPSGNKVSIDMYDPDKKQHQSPMDLVLSAVASCASVDAVLMMKKKRKTVSGFTVEAEGDRDEGIPAYYKNIHMKFILTSPDATEKEFAKVIKLAVDKYCSVSASLNAEITYSSEVKKEA</sequence>
<dbReference type="SUPFAM" id="SSF82784">
    <property type="entry name" value="OsmC-like"/>
    <property type="match status" value="1"/>
</dbReference>
<dbReference type="GO" id="GO:0004601">
    <property type="term" value="F:peroxidase activity"/>
    <property type="evidence" value="ECO:0007669"/>
    <property type="project" value="UniProtKB-KW"/>
</dbReference>
<keyword evidence="2" id="KW-1185">Reference proteome</keyword>
<keyword evidence="1" id="KW-0560">Oxidoreductase</keyword>
<dbReference type="Pfam" id="PF02566">
    <property type="entry name" value="OsmC"/>
    <property type="match status" value="1"/>
</dbReference>
<name>A0ABV5J8Y7_9BACT</name>
<accession>A0ABV5J8Y7</accession>
<comment type="caution">
    <text evidence="1">The sequence shown here is derived from an EMBL/GenBank/DDBJ whole genome shotgun (WGS) entry which is preliminary data.</text>
</comment>
<dbReference type="Gene3D" id="3.30.300.20">
    <property type="match status" value="1"/>
</dbReference>
<dbReference type="InterPro" id="IPR003718">
    <property type="entry name" value="OsmC/Ohr_fam"/>
</dbReference>
<reference evidence="1 2" key="1">
    <citation type="submission" date="2024-09" db="EMBL/GenBank/DDBJ databases">
        <authorList>
            <person name="Sun Q."/>
            <person name="Mori K."/>
        </authorList>
    </citation>
    <scope>NUCLEOTIDE SEQUENCE [LARGE SCALE GENOMIC DNA]</scope>
    <source>
        <strain evidence="1 2">CECT 7682</strain>
    </source>
</reference>
<dbReference type="InterPro" id="IPR015946">
    <property type="entry name" value="KH_dom-like_a/b"/>
</dbReference>
<dbReference type="PANTHER" id="PTHR34352">
    <property type="entry name" value="PROTEIN YHFA"/>
    <property type="match status" value="1"/>
</dbReference>
<dbReference type="EMBL" id="JBHMEW010000067">
    <property type="protein sequence ID" value="MFB9213301.1"/>
    <property type="molecule type" value="Genomic_DNA"/>
</dbReference>
<keyword evidence="1" id="KW-0575">Peroxidase</keyword>
<dbReference type="InterPro" id="IPR036102">
    <property type="entry name" value="OsmC/Ohrsf"/>
</dbReference>
<gene>
    <name evidence="1" type="ORF">ACFFUR_15905</name>
</gene>
<dbReference type="EC" id="1.11.1.-" evidence="1"/>
<dbReference type="Proteomes" id="UP001589654">
    <property type="component" value="Unassembled WGS sequence"/>
</dbReference>
<proteinExistence type="predicted"/>
<evidence type="ECO:0000313" key="1">
    <source>
        <dbReference type="EMBL" id="MFB9213301.1"/>
    </source>
</evidence>
<dbReference type="PANTHER" id="PTHR34352:SF1">
    <property type="entry name" value="PROTEIN YHFA"/>
    <property type="match status" value="1"/>
</dbReference>